<keyword evidence="3" id="KW-1185">Reference proteome</keyword>
<feature type="domain" description="DUF7595" evidence="1">
    <location>
        <begin position="81"/>
        <end position="395"/>
    </location>
</feature>
<dbReference type="Pfam" id="PF24523">
    <property type="entry name" value="DUF7595"/>
    <property type="match status" value="1"/>
</dbReference>
<evidence type="ECO:0000313" key="3">
    <source>
        <dbReference type="Proteomes" id="UP000823388"/>
    </source>
</evidence>
<organism evidence="2 3">
    <name type="scientific">Panicum virgatum</name>
    <name type="common">Blackwell switchgrass</name>
    <dbReference type="NCBI Taxonomy" id="38727"/>
    <lineage>
        <taxon>Eukaryota</taxon>
        <taxon>Viridiplantae</taxon>
        <taxon>Streptophyta</taxon>
        <taxon>Embryophyta</taxon>
        <taxon>Tracheophyta</taxon>
        <taxon>Spermatophyta</taxon>
        <taxon>Magnoliopsida</taxon>
        <taxon>Liliopsida</taxon>
        <taxon>Poales</taxon>
        <taxon>Poaceae</taxon>
        <taxon>PACMAD clade</taxon>
        <taxon>Panicoideae</taxon>
        <taxon>Panicodae</taxon>
        <taxon>Paniceae</taxon>
        <taxon>Panicinae</taxon>
        <taxon>Panicum</taxon>
        <taxon>Panicum sect. Hiantes</taxon>
    </lineage>
</organism>
<comment type="caution">
    <text evidence="2">The sequence shown here is derived from an EMBL/GenBank/DDBJ whole genome shotgun (WGS) entry which is preliminary data.</text>
</comment>
<accession>A0A8T0N6Q1</accession>
<dbReference type="Proteomes" id="UP000823388">
    <property type="component" value="Chromosome 9K"/>
</dbReference>
<dbReference type="EMBL" id="CM029053">
    <property type="protein sequence ID" value="KAG2545501.1"/>
    <property type="molecule type" value="Genomic_DNA"/>
</dbReference>
<dbReference type="PANTHER" id="PTHR35828">
    <property type="entry name" value="OS08G0203800 PROTEIN-RELATED"/>
    <property type="match status" value="1"/>
</dbReference>
<reference evidence="2" key="1">
    <citation type="submission" date="2020-05" db="EMBL/GenBank/DDBJ databases">
        <title>WGS assembly of Panicum virgatum.</title>
        <authorList>
            <person name="Lovell J.T."/>
            <person name="Jenkins J."/>
            <person name="Shu S."/>
            <person name="Juenger T.E."/>
            <person name="Schmutz J."/>
        </authorList>
    </citation>
    <scope>NUCLEOTIDE SEQUENCE</scope>
    <source>
        <strain evidence="2">AP13</strain>
    </source>
</reference>
<evidence type="ECO:0000313" key="2">
    <source>
        <dbReference type="EMBL" id="KAG2545501.1"/>
    </source>
</evidence>
<evidence type="ECO:0000259" key="1">
    <source>
        <dbReference type="Pfam" id="PF24523"/>
    </source>
</evidence>
<sequence>MEAPPTEPLPIDLQLEIVAHSDDAATIVRCAAASKPLRGAVHGPGFRPRTRAALRAAVSAGFDPALLLGVSDAPSHPGSGGADADQPPRRCLRFDTDLLRSSFEPVSWRHGLLVLWRRDPRPELRVCNAFTGGVTSLPLMDVEGKWGSGGIYRPALLNTGRAGRSFELLVMDVCFRTRIFSSRTGWWGSIRVVKPPPEHGSWCVIDEAMPTSPAVIRRTVHWICRSARGAGGVFVLALRVGAAQATAIPPPPPARLGGTAQATAIPPPPPARLGGTASCTLTDAAATLRMVVSETEAVSMWRLSAEGWSQEAVISKQGIAKQVAAGMDARRTACWCVGFSERSGAVTFWMERVGLVHLDLGTMEVVVLRWCREDDGTRAVAPVRLQEIDLAALFQVN</sequence>
<name>A0A8T0N6Q1_PANVG</name>
<proteinExistence type="predicted"/>
<protein>
    <recommendedName>
        <fullName evidence="1">DUF7595 domain-containing protein</fullName>
    </recommendedName>
</protein>
<dbReference type="AlphaFoldDB" id="A0A8T0N6Q1"/>
<dbReference type="PANTHER" id="PTHR35828:SF28">
    <property type="entry name" value="F-BOX DOMAIN CONTAINING PROTEIN"/>
    <property type="match status" value="1"/>
</dbReference>
<gene>
    <name evidence="2" type="ORF">PVAP13_9KG315534</name>
</gene>
<dbReference type="InterPro" id="IPR056016">
    <property type="entry name" value="DUF7595"/>
</dbReference>